<reference evidence="1 2" key="1">
    <citation type="submission" date="2023-10" db="EMBL/GenBank/DDBJ databases">
        <title>Draft genome sequence of Xylaria bambusicola isolate GMP-LS, the root and basal stem rot pathogen of sugarcane in Indonesia.</title>
        <authorList>
            <person name="Selvaraj P."/>
            <person name="Muralishankar V."/>
            <person name="Muruganantham S."/>
            <person name="Sp S."/>
            <person name="Haryani S."/>
            <person name="Lau K.J.X."/>
            <person name="Naqvi N.I."/>
        </authorList>
    </citation>
    <scope>NUCLEOTIDE SEQUENCE [LARGE SCALE GENOMIC DNA]</scope>
    <source>
        <strain evidence="1">GMP-LS</strain>
    </source>
</reference>
<keyword evidence="2" id="KW-1185">Reference proteome</keyword>
<accession>A0AAN7UIS0</accession>
<dbReference type="Proteomes" id="UP001305414">
    <property type="component" value="Unassembled WGS sequence"/>
</dbReference>
<protein>
    <submittedName>
        <fullName evidence="1">Uncharacterized protein</fullName>
    </submittedName>
</protein>
<gene>
    <name evidence="1" type="ORF">RRF57_008969</name>
</gene>
<sequence length="68" mass="7718">MRDQPNTKRSILNRPSRINLTLYGVLQRATKLTRSRNKAFVATNMARLRDDGTRGATVERCLDKGGQE</sequence>
<dbReference type="EMBL" id="JAWHQM010000031">
    <property type="protein sequence ID" value="KAK5633255.1"/>
    <property type="molecule type" value="Genomic_DNA"/>
</dbReference>
<evidence type="ECO:0000313" key="2">
    <source>
        <dbReference type="Proteomes" id="UP001305414"/>
    </source>
</evidence>
<proteinExistence type="predicted"/>
<dbReference type="AlphaFoldDB" id="A0AAN7UIS0"/>
<name>A0AAN7UIS0_9PEZI</name>
<organism evidence="1 2">
    <name type="scientific">Xylaria bambusicola</name>
    <dbReference type="NCBI Taxonomy" id="326684"/>
    <lineage>
        <taxon>Eukaryota</taxon>
        <taxon>Fungi</taxon>
        <taxon>Dikarya</taxon>
        <taxon>Ascomycota</taxon>
        <taxon>Pezizomycotina</taxon>
        <taxon>Sordariomycetes</taxon>
        <taxon>Xylariomycetidae</taxon>
        <taxon>Xylariales</taxon>
        <taxon>Xylariaceae</taxon>
        <taxon>Xylaria</taxon>
    </lineage>
</organism>
<comment type="caution">
    <text evidence="1">The sequence shown here is derived from an EMBL/GenBank/DDBJ whole genome shotgun (WGS) entry which is preliminary data.</text>
</comment>
<evidence type="ECO:0000313" key="1">
    <source>
        <dbReference type="EMBL" id="KAK5633255.1"/>
    </source>
</evidence>